<dbReference type="Proteomes" id="UP000018144">
    <property type="component" value="Unassembled WGS sequence"/>
</dbReference>
<protein>
    <submittedName>
        <fullName evidence="1">Uncharacterized protein</fullName>
    </submittedName>
</protein>
<sequence length="35" mass="4283">MAQNVRWRRVPLSTAVPRLITELTCRKTYLRRIKR</sequence>
<gene>
    <name evidence="1" type="ORF">PCON_13023</name>
</gene>
<name>U4LJW5_PYROM</name>
<accession>U4LJW5</accession>
<evidence type="ECO:0000313" key="2">
    <source>
        <dbReference type="Proteomes" id="UP000018144"/>
    </source>
</evidence>
<evidence type="ECO:0000313" key="1">
    <source>
        <dbReference type="EMBL" id="CCX32374.1"/>
    </source>
</evidence>
<organism evidence="1 2">
    <name type="scientific">Pyronema omphalodes (strain CBS 100304)</name>
    <name type="common">Pyronema confluens</name>
    <dbReference type="NCBI Taxonomy" id="1076935"/>
    <lineage>
        <taxon>Eukaryota</taxon>
        <taxon>Fungi</taxon>
        <taxon>Dikarya</taxon>
        <taxon>Ascomycota</taxon>
        <taxon>Pezizomycotina</taxon>
        <taxon>Pezizomycetes</taxon>
        <taxon>Pezizales</taxon>
        <taxon>Pyronemataceae</taxon>
        <taxon>Pyronema</taxon>
    </lineage>
</organism>
<dbReference type="EMBL" id="HF935844">
    <property type="protein sequence ID" value="CCX32374.1"/>
    <property type="molecule type" value="Genomic_DNA"/>
</dbReference>
<dbReference type="AlphaFoldDB" id="U4LJW5"/>
<reference evidence="1 2" key="1">
    <citation type="journal article" date="2013" name="PLoS Genet.">
        <title>The genome and development-dependent transcriptomes of Pyronema confluens: a window into fungal evolution.</title>
        <authorList>
            <person name="Traeger S."/>
            <person name="Altegoer F."/>
            <person name="Freitag M."/>
            <person name="Gabaldon T."/>
            <person name="Kempken F."/>
            <person name="Kumar A."/>
            <person name="Marcet-Houben M."/>
            <person name="Poggeler S."/>
            <person name="Stajich J.E."/>
            <person name="Nowrousian M."/>
        </authorList>
    </citation>
    <scope>NUCLEOTIDE SEQUENCE [LARGE SCALE GENOMIC DNA]</scope>
    <source>
        <strain evidence="2">CBS 100304</strain>
        <tissue evidence="1">Vegetative mycelium</tissue>
    </source>
</reference>
<proteinExistence type="predicted"/>
<keyword evidence="2" id="KW-1185">Reference proteome</keyword>